<dbReference type="AlphaFoldDB" id="A0A426RIT8"/>
<proteinExistence type="predicted"/>
<organism evidence="2 3">
    <name type="scientific">Maribacter algicola</name>
    <dbReference type="NCBI Taxonomy" id="2498892"/>
    <lineage>
        <taxon>Bacteria</taxon>
        <taxon>Pseudomonadati</taxon>
        <taxon>Bacteroidota</taxon>
        <taxon>Flavobacteriia</taxon>
        <taxon>Flavobacteriales</taxon>
        <taxon>Flavobacteriaceae</taxon>
        <taxon>Maribacter</taxon>
    </lineage>
</organism>
<sequence length="105" mass="11945">MGFTPPRVRIPSSSAKETHDVSVVGIVFPNELQANLQKYLEAQNGQAKLAWVSCLHRIPFSACWDKIPSPYQNKNLLVLFFWLFTSVECTKGVLNFFIKQASRPF</sequence>
<keyword evidence="1" id="KW-0812">Transmembrane</keyword>
<keyword evidence="1" id="KW-1133">Transmembrane helix</keyword>
<evidence type="ECO:0000313" key="2">
    <source>
        <dbReference type="EMBL" id="RRQ48858.1"/>
    </source>
</evidence>
<gene>
    <name evidence="2" type="ORF">DZC72_14445</name>
</gene>
<name>A0A426RIT8_9FLAO</name>
<reference evidence="3" key="1">
    <citation type="submission" date="2018-08" db="EMBL/GenBank/DDBJ databases">
        <authorList>
            <person name="Khan S.A."/>
            <person name="J S.E."/>
        </authorList>
    </citation>
    <scope>NUCLEOTIDE SEQUENCE [LARGE SCALE GENOMIC DNA]</scope>
    <source>
        <strain evidence="3">PoM-212</strain>
    </source>
</reference>
<dbReference type="Proteomes" id="UP000286990">
    <property type="component" value="Unassembled WGS sequence"/>
</dbReference>
<dbReference type="EMBL" id="QUSX01000002">
    <property type="protein sequence ID" value="RRQ48858.1"/>
    <property type="molecule type" value="Genomic_DNA"/>
</dbReference>
<evidence type="ECO:0000256" key="1">
    <source>
        <dbReference type="SAM" id="Phobius"/>
    </source>
</evidence>
<accession>A0A426RIT8</accession>
<keyword evidence="1" id="KW-0472">Membrane</keyword>
<evidence type="ECO:0000313" key="3">
    <source>
        <dbReference type="Proteomes" id="UP000286990"/>
    </source>
</evidence>
<protein>
    <submittedName>
        <fullName evidence="2">Uncharacterized protein</fullName>
    </submittedName>
</protein>
<comment type="caution">
    <text evidence="2">The sequence shown here is derived from an EMBL/GenBank/DDBJ whole genome shotgun (WGS) entry which is preliminary data.</text>
</comment>
<keyword evidence="3" id="KW-1185">Reference proteome</keyword>
<reference evidence="3" key="2">
    <citation type="submission" date="2018-12" db="EMBL/GenBank/DDBJ databases">
        <title>Maribacter lutimaris sp. nov., isolated from marine sediment.</title>
        <authorList>
            <person name="Kim K.K."/>
        </authorList>
    </citation>
    <scope>NUCLEOTIDE SEQUENCE [LARGE SCALE GENOMIC DNA]</scope>
    <source>
        <strain evidence="3">PoM-212</strain>
    </source>
</reference>
<feature type="transmembrane region" description="Helical" evidence="1">
    <location>
        <begin position="76"/>
        <end position="98"/>
    </location>
</feature>